<evidence type="ECO:0000313" key="3">
    <source>
        <dbReference type="Proteomes" id="UP000274822"/>
    </source>
</evidence>
<feature type="region of interest" description="Disordered" evidence="1">
    <location>
        <begin position="1"/>
        <end position="23"/>
    </location>
</feature>
<accession>A0A433QCP5</accession>
<evidence type="ECO:0000313" key="2">
    <source>
        <dbReference type="EMBL" id="RUS27547.1"/>
    </source>
</evidence>
<comment type="caution">
    <text evidence="2">The sequence shown here is derived from an EMBL/GenBank/DDBJ whole genome shotgun (WGS) entry which is preliminary data.</text>
</comment>
<evidence type="ECO:0000256" key="1">
    <source>
        <dbReference type="SAM" id="MobiDB-lite"/>
    </source>
</evidence>
<proteinExistence type="predicted"/>
<protein>
    <submittedName>
        <fullName evidence="2">Uncharacterized protein</fullName>
    </submittedName>
</protein>
<keyword evidence="3" id="KW-1185">Reference proteome</keyword>
<name>A0A433QCP5_9FUNG</name>
<organism evidence="2 3">
    <name type="scientific">Jimgerdemannia flammicorona</name>
    <dbReference type="NCBI Taxonomy" id="994334"/>
    <lineage>
        <taxon>Eukaryota</taxon>
        <taxon>Fungi</taxon>
        <taxon>Fungi incertae sedis</taxon>
        <taxon>Mucoromycota</taxon>
        <taxon>Mucoromycotina</taxon>
        <taxon>Endogonomycetes</taxon>
        <taxon>Endogonales</taxon>
        <taxon>Endogonaceae</taxon>
        <taxon>Jimgerdemannia</taxon>
    </lineage>
</organism>
<dbReference type="EMBL" id="RBNJ01008198">
    <property type="protein sequence ID" value="RUS27547.1"/>
    <property type="molecule type" value="Genomic_DNA"/>
</dbReference>
<dbReference type="Proteomes" id="UP000274822">
    <property type="component" value="Unassembled WGS sequence"/>
</dbReference>
<sequence>MNTGKHEYADEEESGDLQHGEPSHWHGVGWGWEVGNESKVSRRLYLLWPFQATVEHTILYHDSAAVVVYEQTCSRLTDAHSRHGDKKSFILAHLAISQPIWPFSPFSPLAHLAIY</sequence>
<reference evidence="2 3" key="1">
    <citation type="journal article" date="2018" name="New Phytol.">
        <title>Phylogenomics of Endogonaceae and evolution of mycorrhizas within Mucoromycota.</title>
        <authorList>
            <person name="Chang Y."/>
            <person name="Desiro A."/>
            <person name="Na H."/>
            <person name="Sandor L."/>
            <person name="Lipzen A."/>
            <person name="Clum A."/>
            <person name="Barry K."/>
            <person name="Grigoriev I.V."/>
            <person name="Martin F.M."/>
            <person name="Stajich J.E."/>
            <person name="Smith M.E."/>
            <person name="Bonito G."/>
            <person name="Spatafora J.W."/>
        </authorList>
    </citation>
    <scope>NUCLEOTIDE SEQUENCE [LARGE SCALE GENOMIC DNA]</scope>
    <source>
        <strain evidence="2 3">AD002</strain>
    </source>
</reference>
<dbReference type="AlphaFoldDB" id="A0A433QCP5"/>
<gene>
    <name evidence="2" type="ORF">BC938DRAFT_483089</name>
</gene>